<dbReference type="EMBL" id="VOIH02000008">
    <property type="protein sequence ID" value="KAF3440186.1"/>
    <property type="molecule type" value="Genomic_DNA"/>
</dbReference>
<organism evidence="3 4">
    <name type="scientific">Rhamnella rubrinervis</name>
    <dbReference type="NCBI Taxonomy" id="2594499"/>
    <lineage>
        <taxon>Eukaryota</taxon>
        <taxon>Viridiplantae</taxon>
        <taxon>Streptophyta</taxon>
        <taxon>Embryophyta</taxon>
        <taxon>Tracheophyta</taxon>
        <taxon>Spermatophyta</taxon>
        <taxon>Magnoliopsida</taxon>
        <taxon>eudicotyledons</taxon>
        <taxon>Gunneridae</taxon>
        <taxon>Pentapetalae</taxon>
        <taxon>rosids</taxon>
        <taxon>fabids</taxon>
        <taxon>Rosales</taxon>
        <taxon>Rhamnaceae</taxon>
        <taxon>rhamnoid group</taxon>
        <taxon>Rhamneae</taxon>
        <taxon>Rhamnella</taxon>
    </lineage>
</organism>
<sequence length="167" mass="18670">MADLENDSRFFLQELDVQSEENVQHVLSQVLEKYGRVDVLVNNAGHEVDSSCCSSHDVTKEGKDCKCWECYCFVPGPWVGAYIASKAALHSLTDTLRLELRPFGIDVINVVPGAIRSNVGNNALASYNQMPPLKLYMGFEAAIRDRANFSQGPKSTPTDEFAKRRWL</sequence>
<dbReference type="PANTHER" id="PTHR44169">
    <property type="entry name" value="NADPH-DEPENDENT 1-ACYLDIHYDROXYACETONE PHOSPHATE REDUCTASE"/>
    <property type="match status" value="1"/>
</dbReference>
<dbReference type="PRINTS" id="PR00080">
    <property type="entry name" value="SDRFAMILY"/>
</dbReference>
<protein>
    <submittedName>
        <fullName evidence="3">Uncharacterized protein</fullName>
    </submittedName>
</protein>
<dbReference type="InterPro" id="IPR036291">
    <property type="entry name" value="NAD(P)-bd_dom_sf"/>
</dbReference>
<dbReference type="InterPro" id="IPR002347">
    <property type="entry name" value="SDR_fam"/>
</dbReference>
<name>A0A8K0GW65_9ROSA</name>
<dbReference type="GO" id="GO:0016491">
    <property type="term" value="F:oxidoreductase activity"/>
    <property type="evidence" value="ECO:0007669"/>
    <property type="project" value="UniProtKB-KW"/>
</dbReference>
<dbReference type="PANTHER" id="PTHR44169:SF6">
    <property type="entry name" value="NADPH-DEPENDENT 1-ACYLDIHYDROXYACETONE PHOSPHATE REDUCTASE"/>
    <property type="match status" value="1"/>
</dbReference>
<dbReference type="SUPFAM" id="SSF51735">
    <property type="entry name" value="NAD(P)-binding Rossmann-fold domains"/>
    <property type="match status" value="1"/>
</dbReference>
<dbReference type="GO" id="GO:0005783">
    <property type="term" value="C:endoplasmic reticulum"/>
    <property type="evidence" value="ECO:0007669"/>
    <property type="project" value="TreeGrafter"/>
</dbReference>
<evidence type="ECO:0000256" key="2">
    <source>
        <dbReference type="ARBA" id="ARBA00023002"/>
    </source>
</evidence>
<evidence type="ECO:0000313" key="4">
    <source>
        <dbReference type="Proteomes" id="UP000796880"/>
    </source>
</evidence>
<keyword evidence="4" id="KW-1185">Reference proteome</keyword>
<dbReference type="Gene3D" id="3.40.50.720">
    <property type="entry name" value="NAD(P)-binding Rossmann-like Domain"/>
    <property type="match status" value="2"/>
</dbReference>
<dbReference type="Proteomes" id="UP000796880">
    <property type="component" value="Unassembled WGS sequence"/>
</dbReference>
<accession>A0A8K0GW65</accession>
<evidence type="ECO:0000313" key="3">
    <source>
        <dbReference type="EMBL" id="KAF3440186.1"/>
    </source>
</evidence>
<dbReference type="OrthoDB" id="2102561at2759"/>
<evidence type="ECO:0000256" key="1">
    <source>
        <dbReference type="ARBA" id="ARBA00006484"/>
    </source>
</evidence>
<keyword evidence="2" id="KW-0560">Oxidoreductase</keyword>
<proteinExistence type="inferred from homology"/>
<comment type="caution">
    <text evidence="3">The sequence shown here is derived from an EMBL/GenBank/DDBJ whole genome shotgun (WGS) entry which is preliminary data.</text>
</comment>
<gene>
    <name evidence="3" type="ORF">FNV43_RR18467</name>
</gene>
<reference evidence="3" key="1">
    <citation type="submission" date="2020-03" db="EMBL/GenBank/DDBJ databases">
        <title>A high-quality chromosome-level genome assembly of a woody plant with both climbing and erect habits, Rhamnella rubrinervis.</title>
        <authorList>
            <person name="Lu Z."/>
            <person name="Yang Y."/>
            <person name="Zhu X."/>
            <person name="Sun Y."/>
        </authorList>
    </citation>
    <scope>NUCLEOTIDE SEQUENCE</scope>
    <source>
        <strain evidence="3">BYM</strain>
        <tissue evidence="3">Leaf</tissue>
    </source>
</reference>
<comment type="similarity">
    <text evidence="1">Belongs to the short-chain dehydrogenases/reductases (SDR) family.</text>
</comment>
<dbReference type="Pfam" id="PF00106">
    <property type="entry name" value="adh_short"/>
    <property type="match status" value="2"/>
</dbReference>
<dbReference type="AlphaFoldDB" id="A0A8K0GW65"/>